<reference evidence="1 2" key="1">
    <citation type="submission" date="2021-06" db="EMBL/GenBank/DDBJ databases">
        <authorList>
            <person name="Kallberg Y."/>
            <person name="Tangrot J."/>
            <person name="Rosling A."/>
        </authorList>
    </citation>
    <scope>NUCLEOTIDE SEQUENCE [LARGE SCALE GENOMIC DNA]</scope>
    <source>
        <strain evidence="1 2">120-4 pot B 10/14</strain>
    </source>
</reference>
<dbReference type="PANTHER" id="PTHR11692">
    <property type="entry name" value="BIFUNCTIONAL PURINE BIOSYNTHESIS PROTEIN PURH"/>
    <property type="match status" value="1"/>
</dbReference>
<sequence length="166" mass="17965">ELKAALNLPAADSFKHISPAGVVPLDDIEKRNKSNFIICYYGQMGCLPLMIGLHCDIVGISTVKIISREIDPNYEPLEIETRQLSNSAITDLIFALIALKYTQSNSVCYAKNGMVIGLGAGQQSYAFFHFPCNIRQANQSGADYVAAPSGSVQDQAVIQAANKHGM</sequence>
<name>A0ABN7WM96_GIGMA</name>
<dbReference type="InterPro" id="IPR024051">
    <property type="entry name" value="AICAR_Tfase_dup_dom_sf"/>
</dbReference>
<accession>A0ABN7WM96</accession>
<protein>
    <submittedName>
        <fullName evidence="1">6319_t:CDS:1</fullName>
    </submittedName>
</protein>
<gene>
    <name evidence="1" type="ORF">GMARGA_LOCUS32586</name>
</gene>
<dbReference type="InterPro" id="IPR016193">
    <property type="entry name" value="Cytidine_deaminase-like"/>
</dbReference>
<proteinExistence type="predicted"/>
<dbReference type="PANTHER" id="PTHR11692:SF0">
    <property type="entry name" value="BIFUNCTIONAL PURINE BIOSYNTHESIS PROTEIN ATIC"/>
    <property type="match status" value="1"/>
</dbReference>
<dbReference type="SUPFAM" id="SSF53927">
    <property type="entry name" value="Cytidine deaminase-like"/>
    <property type="match status" value="1"/>
</dbReference>
<dbReference type="EMBL" id="CAJVQB010051533">
    <property type="protein sequence ID" value="CAG8835470.1"/>
    <property type="molecule type" value="Genomic_DNA"/>
</dbReference>
<dbReference type="Gene3D" id="3.40.140.20">
    <property type="match status" value="2"/>
</dbReference>
<dbReference type="Pfam" id="PF01808">
    <property type="entry name" value="AICARFT_IMPCHas"/>
    <property type="match status" value="1"/>
</dbReference>
<feature type="non-terminal residue" evidence="1">
    <location>
        <position position="166"/>
    </location>
</feature>
<evidence type="ECO:0000313" key="2">
    <source>
        <dbReference type="Proteomes" id="UP000789901"/>
    </source>
</evidence>
<evidence type="ECO:0000313" key="1">
    <source>
        <dbReference type="EMBL" id="CAG8835470.1"/>
    </source>
</evidence>
<organism evidence="1 2">
    <name type="scientific">Gigaspora margarita</name>
    <dbReference type="NCBI Taxonomy" id="4874"/>
    <lineage>
        <taxon>Eukaryota</taxon>
        <taxon>Fungi</taxon>
        <taxon>Fungi incertae sedis</taxon>
        <taxon>Mucoromycota</taxon>
        <taxon>Glomeromycotina</taxon>
        <taxon>Glomeromycetes</taxon>
        <taxon>Diversisporales</taxon>
        <taxon>Gigasporaceae</taxon>
        <taxon>Gigaspora</taxon>
    </lineage>
</organism>
<feature type="non-terminal residue" evidence="1">
    <location>
        <position position="1"/>
    </location>
</feature>
<keyword evidence="2" id="KW-1185">Reference proteome</keyword>
<dbReference type="Proteomes" id="UP000789901">
    <property type="component" value="Unassembled WGS sequence"/>
</dbReference>
<dbReference type="InterPro" id="IPR002695">
    <property type="entry name" value="PurH-like"/>
</dbReference>
<comment type="caution">
    <text evidence="1">The sequence shown here is derived from an EMBL/GenBank/DDBJ whole genome shotgun (WGS) entry which is preliminary data.</text>
</comment>